<accession>A0A8X7R5E7</accession>
<dbReference type="OrthoDB" id="1113045at2759"/>
<name>A0A8X7R5E7_BRACI</name>
<proteinExistence type="predicted"/>
<feature type="coiled-coil region" evidence="1">
    <location>
        <begin position="18"/>
        <end position="45"/>
    </location>
</feature>
<dbReference type="Proteomes" id="UP000886595">
    <property type="component" value="Unassembled WGS sequence"/>
</dbReference>
<evidence type="ECO:0008006" key="4">
    <source>
        <dbReference type="Google" id="ProtNLM"/>
    </source>
</evidence>
<evidence type="ECO:0000313" key="3">
    <source>
        <dbReference type="Proteomes" id="UP000886595"/>
    </source>
</evidence>
<organism evidence="2 3">
    <name type="scientific">Brassica carinata</name>
    <name type="common">Ethiopian mustard</name>
    <name type="synonym">Abyssinian cabbage</name>
    <dbReference type="NCBI Taxonomy" id="52824"/>
    <lineage>
        <taxon>Eukaryota</taxon>
        <taxon>Viridiplantae</taxon>
        <taxon>Streptophyta</taxon>
        <taxon>Embryophyta</taxon>
        <taxon>Tracheophyta</taxon>
        <taxon>Spermatophyta</taxon>
        <taxon>Magnoliopsida</taxon>
        <taxon>eudicotyledons</taxon>
        <taxon>Gunneridae</taxon>
        <taxon>Pentapetalae</taxon>
        <taxon>rosids</taxon>
        <taxon>malvids</taxon>
        <taxon>Brassicales</taxon>
        <taxon>Brassicaceae</taxon>
        <taxon>Brassiceae</taxon>
        <taxon>Brassica</taxon>
    </lineage>
</organism>
<evidence type="ECO:0000313" key="2">
    <source>
        <dbReference type="EMBL" id="KAG2282056.1"/>
    </source>
</evidence>
<reference evidence="2 3" key="1">
    <citation type="submission" date="2020-02" db="EMBL/GenBank/DDBJ databases">
        <authorList>
            <person name="Ma Q."/>
            <person name="Huang Y."/>
            <person name="Song X."/>
            <person name="Pei D."/>
        </authorList>
    </citation>
    <scope>NUCLEOTIDE SEQUENCE [LARGE SCALE GENOMIC DNA]</scope>
    <source>
        <strain evidence="2">Sxm20200214</strain>
        <tissue evidence="2">Leaf</tissue>
    </source>
</reference>
<sequence length="198" mass="22041">MFEGKQSALFELVENKIVESEMWSLAQVEEQKEDLEERGDGTACQKDGFLRGVGTRLGVGAWVLRDEKGKVILHGRRAFSEIGSLHDAKLQVLVWSVESIISHHQNKVIFALDDGDITQMVLRPKAWPNFKGEIWLILGKLCGLEWWKLVKEERANNRGALLIAKGVTKGGQTHSYVAAGPPAWLLGCFENEEVSSSA</sequence>
<gene>
    <name evidence="2" type="ORF">Bca52824_053276</name>
</gene>
<keyword evidence="3" id="KW-1185">Reference proteome</keyword>
<keyword evidence="1" id="KW-0175">Coiled coil</keyword>
<dbReference type="EMBL" id="JAAMPC010000011">
    <property type="protein sequence ID" value="KAG2282056.1"/>
    <property type="molecule type" value="Genomic_DNA"/>
</dbReference>
<dbReference type="AlphaFoldDB" id="A0A8X7R5E7"/>
<protein>
    <recommendedName>
        <fullName evidence="4">RNase H type-1 domain-containing protein</fullName>
    </recommendedName>
</protein>
<evidence type="ECO:0000256" key="1">
    <source>
        <dbReference type="SAM" id="Coils"/>
    </source>
</evidence>
<comment type="caution">
    <text evidence="2">The sequence shown here is derived from an EMBL/GenBank/DDBJ whole genome shotgun (WGS) entry which is preliminary data.</text>
</comment>